<evidence type="ECO:0000256" key="3">
    <source>
        <dbReference type="ARBA" id="ARBA00022989"/>
    </source>
</evidence>
<dbReference type="EMBL" id="KN847974">
    <property type="protein sequence ID" value="KIR49655.1"/>
    <property type="molecule type" value="Genomic_DNA"/>
</dbReference>
<sequence>MEAYFQYRSFTPSSKPAHQAPIIEGKEEEALETPVSPLIFVTFDENDPRNPQNWSKAYKTFVIGLLAFLTLSLTFASSVSSAAERGMMEEFGCSQVAATAATSMFLIGMGVGAMPMAPLSEWCSHGVMISQAGIYGRLPVYLLTILLATVFEIACAVAPNVSALLILRFIAGVWSTTPLSNSGGSLNDVGDPVLRTIALPLFTTAGFTGPCLGPIIGGFLTENVNYGWRWCYWVTAIWNAAAFLSCFFFMPETLAPALLKFKAINYRKATGEHIWRAPIEDESMRKLTIKYLQRPFKMLAIEPVVQFFVAYLLVVYIVLYGYFDAYPIIFGQHGISGGKGGLMFVPVMIGFLILLGINFVHFERYKGLAEDAKRGIERRGIREGRVEPEERLVPLMGCAVFFPVGMFWFAWTSGLQFNFWIPMMSGLIFGIGLLSIFQGATQYMIDAYGPMAASALAGSTLVRYAVTGLVILAFPTMYDNLGDQWATSLCAFLGLVLTPVPFVFYFVGHKVRSKCRFTVCY</sequence>
<dbReference type="InterPro" id="IPR036259">
    <property type="entry name" value="MFS_trans_sf"/>
</dbReference>
<dbReference type="PANTHER" id="PTHR23502:SF48">
    <property type="entry name" value="MULTIDRUG TRANSPORTER, PUTATIVE (AFU_ORTHOLOGUE AFUA_5G02700)-RELATED"/>
    <property type="match status" value="1"/>
</dbReference>
<feature type="transmembrane region" description="Helical" evidence="5">
    <location>
        <begin position="57"/>
        <end position="76"/>
    </location>
</feature>
<feature type="transmembrane region" description="Helical" evidence="5">
    <location>
        <begin position="417"/>
        <end position="437"/>
    </location>
</feature>
<evidence type="ECO:0000256" key="4">
    <source>
        <dbReference type="ARBA" id="ARBA00023136"/>
    </source>
</evidence>
<dbReference type="Gene3D" id="1.20.1250.20">
    <property type="entry name" value="MFS general substrate transporter like domains"/>
    <property type="match status" value="1"/>
</dbReference>
<feature type="transmembrane region" description="Helical" evidence="5">
    <location>
        <begin position="304"/>
        <end position="323"/>
    </location>
</feature>
<evidence type="ECO:0000259" key="6">
    <source>
        <dbReference type="PROSITE" id="PS50850"/>
    </source>
</evidence>
<comment type="subcellular location">
    <subcellularLocation>
        <location evidence="1">Membrane</location>
        <topology evidence="1">Multi-pass membrane protein</topology>
    </subcellularLocation>
</comment>
<name>A0A0D0VWA1_CRYGA</name>
<feature type="transmembrane region" description="Helical" evidence="5">
    <location>
        <begin position="96"/>
        <end position="117"/>
    </location>
</feature>
<keyword evidence="2 5" id="KW-0812">Transmembrane</keyword>
<reference evidence="7" key="1">
    <citation type="submission" date="2015-01" db="EMBL/GenBank/DDBJ databases">
        <title>The Genome Sequence of Cryptococcus gattii CA1280.</title>
        <authorList>
            <consortium name="The Broad Institute Genomics Platform"/>
            <person name="Cuomo C."/>
            <person name="Litvintseva A."/>
            <person name="Chen Y."/>
            <person name="Heitman J."/>
            <person name="Sun S."/>
            <person name="Springer D."/>
            <person name="Dromer F."/>
            <person name="Young S."/>
            <person name="Zeng Q."/>
            <person name="Gargeya S."/>
            <person name="Abouelleil A."/>
            <person name="Alvarado L."/>
            <person name="Chapman S.B."/>
            <person name="Gainer-Dewar J."/>
            <person name="Goldberg J."/>
            <person name="Griggs A."/>
            <person name="Gujja S."/>
            <person name="Hansen M."/>
            <person name="Howarth C."/>
            <person name="Imamovic A."/>
            <person name="Larimer J."/>
            <person name="Murphy C."/>
            <person name="Naylor J."/>
            <person name="Pearson M."/>
            <person name="Priest M."/>
            <person name="Roberts A."/>
            <person name="Saif S."/>
            <person name="Shea T."/>
            <person name="Sykes S."/>
            <person name="Wortman J."/>
            <person name="Nusbaum C."/>
            <person name="Birren B."/>
        </authorList>
    </citation>
    <scope>NUCLEOTIDE SEQUENCE [LARGE SCALE GENOMIC DNA]</scope>
    <source>
        <strain evidence="7">CA1280</strain>
    </source>
</reference>
<feature type="transmembrane region" description="Helical" evidence="5">
    <location>
        <begin position="449"/>
        <end position="473"/>
    </location>
</feature>
<dbReference type="PANTHER" id="PTHR23502">
    <property type="entry name" value="MAJOR FACILITATOR SUPERFAMILY"/>
    <property type="match status" value="1"/>
</dbReference>
<accession>A0A0D0VWA1</accession>
<keyword evidence="4 5" id="KW-0472">Membrane</keyword>
<organism evidence="7">
    <name type="scientific">Cryptococcus bacillisporus CA1280</name>
    <dbReference type="NCBI Taxonomy" id="1296109"/>
    <lineage>
        <taxon>Eukaryota</taxon>
        <taxon>Fungi</taxon>
        <taxon>Dikarya</taxon>
        <taxon>Basidiomycota</taxon>
        <taxon>Agaricomycotina</taxon>
        <taxon>Tremellomycetes</taxon>
        <taxon>Tremellales</taxon>
        <taxon>Cryptococcaceae</taxon>
        <taxon>Cryptococcus</taxon>
        <taxon>Cryptococcus gattii species complex</taxon>
    </lineage>
</organism>
<dbReference type="AlphaFoldDB" id="A0A0D0VWA1"/>
<evidence type="ECO:0000256" key="1">
    <source>
        <dbReference type="ARBA" id="ARBA00004141"/>
    </source>
</evidence>
<evidence type="ECO:0000256" key="5">
    <source>
        <dbReference type="SAM" id="Phobius"/>
    </source>
</evidence>
<dbReference type="OrthoDB" id="6770063at2759"/>
<evidence type="ECO:0000313" key="7">
    <source>
        <dbReference type="EMBL" id="KIR49655.1"/>
    </source>
</evidence>
<feature type="transmembrane region" description="Helical" evidence="5">
    <location>
        <begin position="392"/>
        <end position="411"/>
    </location>
</feature>
<dbReference type="InterPro" id="IPR011701">
    <property type="entry name" value="MFS"/>
</dbReference>
<feature type="transmembrane region" description="Helical" evidence="5">
    <location>
        <begin position="485"/>
        <end position="507"/>
    </location>
</feature>
<dbReference type="FunFam" id="1.20.1250.20:FF:000703">
    <property type="entry name" value="Unplaced genomic scaffold supercont1.2, whole genome shotgun sequence"/>
    <property type="match status" value="1"/>
</dbReference>
<feature type="transmembrane region" description="Helical" evidence="5">
    <location>
        <begin position="138"/>
        <end position="171"/>
    </location>
</feature>
<feature type="domain" description="Major facilitator superfamily (MFS) profile" evidence="6">
    <location>
        <begin position="60"/>
        <end position="511"/>
    </location>
</feature>
<dbReference type="SUPFAM" id="SSF103473">
    <property type="entry name" value="MFS general substrate transporter"/>
    <property type="match status" value="1"/>
</dbReference>
<dbReference type="GO" id="GO:0022857">
    <property type="term" value="F:transmembrane transporter activity"/>
    <property type="evidence" value="ECO:0007669"/>
    <property type="project" value="InterPro"/>
</dbReference>
<dbReference type="Pfam" id="PF07690">
    <property type="entry name" value="MFS_1"/>
    <property type="match status" value="1"/>
</dbReference>
<feature type="transmembrane region" description="Helical" evidence="5">
    <location>
        <begin position="236"/>
        <end position="259"/>
    </location>
</feature>
<dbReference type="HOGENOM" id="CLU_008455_11_5_1"/>
<proteinExistence type="predicted"/>
<protein>
    <submittedName>
        <fullName evidence="7">MFS multidrug transporter</fullName>
    </submittedName>
</protein>
<feature type="transmembrane region" description="Helical" evidence="5">
    <location>
        <begin position="343"/>
        <end position="360"/>
    </location>
</feature>
<dbReference type="InterPro" id="IPR020846">
    <property type="entry name" value="MFS_dom"/>
</dbReference>
<dbReference type="PROSITE" id="PS50850">
    <property type="entry name" value="MFS"/>
    <property type="match status" value="1"/>
</dbReference>
<dbReference type="CDD" id="cd17323">
    <property type="entry name" value="MFS_Tpo1_MDR_like"/>
    <property type="match status" value="1"/>
</dbReference>
<dbReference type="GO" id="GO:0005886">
    <property type="term" value="C:plasma membrane"/>
    <property type="evidence" value="ECO:0007669"/>
    <property type="project" value="TreeGrafter"/>
</dbReference>
<evidence type="ECO:0000256" key="2">
    <source>
        <dbReference type="ARBA" id="ARBA00022692"/>
    </source>
</evidence>
<gene>
    <name evidence="7" type="ORF">I312_00743</name>
</gene>
<keyword evidence="3 5" id="KW-1133">Transmembrane helix</keyword>